<organism evidence="5 6">
    <name type="scientific">Callipepla squamata</name>
    <name type="common">Scaled quail</name>
    <dbReference type="NCBI Taxonomy" id="9009"/>
    <lineage>
        <taxon>Eukaryota</taxon>
        <taxon>Metazoa</taxon>
        <taxon>Chordata</taxon>
        <taxon>Craniata</taxon>
        <taxon>Vertebrata</taxon>
        <taxon>Euteleostomi</taxon>
        <taxon>Archelosauria</taxon>
        <taxon>Archosauria</taxon>
        <taxon>Dinosauria</taxon>
        <taxon>Saurischia</taxon>
        <taxon>Theropoda</taxon>
        <taxon>Coelurosauria</taxon>
        <taxon>Aves</taxon>
        <taxon>Neognathae</taxon>
        <taxon>Galloanserae</taxon>
        <taxon>Galliformes</taxon>
        <taxon>Odontophoridae</taxon>
        <taxon>Callipepla</taxon>
    </lineage>
</organism>
<evidence type="ECO:0000313" key="5">
    <source>
        <dbReference type="EMBL" id="OXB54520.1"/>
    </source>
</evidence>
<dbReference type="AlphaFoldDB" id="A0A226MH50"/>
<evidence type="ECO:0000259" key="4">
    <source>
        <dbReference type="Pfam" id="PF16034"/>
    </source>
</evidence>
<sequence>MDCMAVLHTRKHLFFLFTKSTPKEEAELRFCQLTREYQALQRAYALLQEQVGGTLDAEREARVIILTAISFISEIFEKTEQILNNRRHLYRLKTREQLQADLLRCQAKIEDLEKALVEKGQDSKWVEEKQLLIRTNQELLEKIYRMEQEENQLKNEMQDAKDQNELLEFRVLELEVRDSLCCKLSNGSEIMFEPKLKFL</sequence>
<proteinExistence type="inferred from homology"/>
<reference evidence="5 6" key="1">
    <citation type="submission" date="2016-07" db="EMBL/GenBank/DDBJ databases">
        <title>Disparate Historic Effective Population Sizes Predicted by Modern Levels of Genome Diversity for the Scaled Quail (Callipepla squamata) and the Northern Bobwhite (Colinus virginianus): Inferences from First and Second Generation Draft Genome Assemblies for Sympatric New World Quail.</title>
        <authorList>
            <person name="Oldeschulte D.L."/>
            <person name="Halley Y.A."/>
            <person name="Bhattarai E.K."/>
            <person name="Brashear W.A."/>
            <person name="Hill J."/>
            <person name="Metz R.P."/>
            <person name="Johnson C.D."/>
            <person name="Rollins D."/>
            <person name="Peterson M.J."/>
            <person name="Bickhart D.M."/>
            <person name="Decker J.E."/>
            <person name="Seabury C.M."/>
        </authorList>
    </citation>
    <scope>NUCLEOTIDE SEQUENCE [LARGE SCALE GENOMIC DNA]</scope>
    <source>
        <strain evidence="5 6">Texas</strain>
        <tissue evidence="5">Leg muscle</tissue>
    </source>
</reference>
<dbReference type="GO" id="GO:0008017">
    <property type="term" value="F:microtubule binding"/>
    <property type="evidence" value="ECO:0007669"/>
    <property type="project" value="InterPro"/>
</dbReference>
<evidence type="ECO:0000256" key="3">
    <source>
        <dbReference type="SAM" id="Coils"/>
    </source>
</evidence>
<dbReference type="InterPro" id="IPR031994">
    <property type="entry name" value="JAKMIP_C"/>
</dbReference>
<dbReference type="Pfam" id="PF16034">
    <property type="entry name" value="JAKMIP_CC3"/>
    <property type="match status" value="2"/>
</dbReference>
<protein>
    <recommendedName>
        <fullName evidence="4">Janus kinase and microtubule-interacting protein C-terminal domain-containing protein</fullName>
    </recommendedName>
</protein>
<dbReference type="GO" id="GO:0019900">
    <property type="term" value="F:kinase binding"/>
    <property type="evidence" value="ECO:0007669"/>
    <property type="project" value="InterPro"/>
</dbReference>
<dbReference type="Proteomes" id="UP000198323">
    <property type="component" value="Unassembled WGS sequence"/>
</dbReference>
<feature type="domain" description="Janus kinase and microtubule-interacting protein C-terminal" evidence="4">
    <location>
        <begin position="91"/>
        <end position="178"/>
    </location>
</feature>
<dbReference type="InterPro" id="IPR024836">
    <property type="entry name" value="JAKMIP"/>
</dbReference>
<feature type="domain" description="Janus kinase and microtubule-interacting protein C-terminal" evidence="4">
    <location>
        <begin position="20"/>
        <end position="62"/>
    </location>
</feature>
<gene>
    <name evidence="5" type="ORF">ASZ78_000696</name>
</gene>
<comment type="caution">
    <text evidence="5">The sequence shown here is derived from an EMBL/GenBank/DDBJ whole genome shotgun (WGS) entry which is preliminary data.</text>
</comment>
<dbReference type="GO" id="GO:0050811">
    <property type="term" value="F:GABA receptor binding"/>
    <property type="evidence" value="ECO:0007669"/>
    <property type="project" value="TreeGrafter"/>
</dbReference>
<evidence type="ECO:0000313" key="6">
    <source>
        <dbReference type="Proteomes" id="UP000198323"/>
    </source>
</evidence>
<dbReference type="PANTHER" id="PTHR18935:SF6">
    <property type="entry name" value="JANUS KINASE AND MICROTUBULE-INTERACTING PROTEIN 1"/>
    <property type="match status" value="1"/>
</dbReference>
<name>A0A226MH50_CALSU</name>
<evidence type="ECO:0000256" key="2">
    <source>
        <dbReference type="ARBA" id="ARBA00023054"/>
    </source>
</evidence>
<keyword evidence="6" id="KW-1185">Reference proteome</keyword>
<dbReference type="EMBL" id="MCFN01000902">
    <property type="protein sequence ID" value="OXB54520.1"/>
    <property type="molecule type" value="Genomic_DNA"/>
</dbReference>
<dbReference type="PANTHER" id="PTHR18935">
    <property type="entry name" value="GOLGIN SUBFAMILY A MEMBER 4-LIKE ISOFORM X1"/>
    <property type="match status" value="1"/>
</dbReference>
<feature type="coiled-coil region" evidence="3">
    <location>
        <begin position="95"/>
        <end position="177"/>
    </location>
</feature>
<evidence type="ECO:0000256" key="1">
    <source>
        <dbReference type="ARBA" id="ARBA00005239"/>
    </source>
</evidence>
<comment type="similarity">
    <text evidence="1">Belongs to the JAKMIP family.</text>
</comment>
<dbReference type="STRING" id="9009.A0A226MH50"/>
<dbReference type="OrthoDB" id="6424487at2759"/>
<keyword evidence="2 3" id="KW-0175">Coiled coil</keyword>
<accession>A0A226MH50</accession>